<sequence length="1280" mass="145668">MRITDLNIDGFGKFNDFSINDLGEGLTVLHGENEAGKSTLLSFIRRMFFGFPDKRSNINHYPPFKGGLHGGRLSIQVDAGIGYTIERYAQNGLNIYLPDGIIKDENEIGKILGNADKDVFENVYAFGLDELQDFNKLNGDSINGKLYSAGTGIGAASIPYIQNLFEKKKGAIFKPTGKKPQINTLFTELNKIEQEINDIEDGQYAYDQLHNDIRYKEKEISDLKNKKSALLEKQEHVRSLLSVWDDWVDLQTHGNKIEELPKLESFPDNGLNRYTGIKGKIQELYENIAGLNSSIERNRKEQSNIAVDESLLLQKDIIFELGKGIEKYRAEKEELPKVKVSLQTEKKRFDSLLQELGPDWDEGKLNGFDRSIPAIDTVRKRHSELQAIDDEIKNTRQNLKRIEDLISRINKKHEVVSGKLLKQRSAILNIADRVVGYQANVGQIISNETKLDSKKKELTDILQDIGSNWDESSLGDFHLSSSAKEYSNAMASNFKNAELNIHDLEAKLEWAMLEINRINNNILKIDSKINAINMKIPEDNLREMLACLKGLRAKYPYLKEKEMDLKSLERDDNFASIMGKVPVTVSQHMPMWPAGAFVVLGFAVLAAGFVYENLHGGIIVCIVLFIVAIIYFISLRKSGISAQVPAINVDTARQDNVKEQAKREIQSIREQMLSDAIFCNFKAIPEISVLEERYDDLKEYALGLKTISYLNLERDKLEKDKKASSDQYAFLEAKLDDMRYSYQNIQIEWNEWLISCNLDVELAPDNISDKFALVREGKDKQAVINDLHSQLLMCEKSVEDFEEDAKKLLDLCKCDITGRPIDLDIIKLHDDVNAEYANTGKVEQLQQDHEELVEQSEMLNVALKEKEAERSVVLNKWKEWLAKYDLSSNMTTESILDIFAAIRNCYEIQDNIKNLAENIESYTSSIDVYEDKIRGTLDVCGRKGSGFGFDTELETLRDDVEKAVSEKNQLDSLISEMDKLSFSLKEAENKHLDHLNDMSTLLKEGVADSEDDFVSNAKIWDDLSQARNGYNIAELHLRKLSGNDDEHLIIMDELKNSKHDLLKVQESEIAENINEIDDELESLSNEKGSIKNQITQLEGYNEGSTLRLELGMLKEELNEKSREWATYSIAQHILSKAMERYEKERQPAVITEAQSFFINITGGKYERIYSPLDSSDIFVEDKSGTHKNIVELSRGTAEQLYLALRFGFIKELGKHSESLPIVFDDILVNFDPVRSRNAISSISELSSSNQVLYFTCHPRTVEMFRDVVHGVKVIELNELD</sequence>
<dbReference type="OrthoDB" id="25344at2157"/>
<proteinExistence type="predicted"/>
<dbReference type="RefSeq" id="WP_011499326.1">
    <property type="nucleotide sequence ID" value="NC_007955.1"/>
</dbReference>
<dbReference type="InterPro" id="IPR038734">
    <property type="entry name" value="YhaN_AAA"/>
</dbReference>
<dbReference type="PANTHER" id="PTHR41259:SF1">
    <property type="entry name" value="DOUBLE-STRAND BREAK REPAIR RAD50 ATPASE, PUTATIVE-RELATED"/>
    <property type="match status" value="1"/>
</dbReference>
<dbReference type="InterPro" id="IPR027417">
    <property type="entry name" value="P-loop_NTPase"/>
</dbReference>
<evidence type="ECO:0000313" key="4">
    <source>
        <dbReference type="EMBL" id="ABE52180.1"/>
    </source>
</evidence>
<dbReference type="Gene3D" id="3.40.50.300">
    <property type="entry name" value="P-loop containing nucleotide triphosphate hydrolases"/>
    <property type="match status" value="2"/>
</dbReference>
<dbReference type="SUPFAM" id="SSF52540">
    <property type="entry name" value="P-loop containing nucleoside triphosphate hydrolases"/>
    <property type="match status" value="1"/>
</dbReference>
<organism evidence="4 5">
    <name type="scientific">Methanococcoides burtonii (strain DSM 6242 / NBRC 107633 / OCM 468 / ACE-M)</name>
    <dbReference type="NCBI Taxonomy" id="259564"/>
    <lineage>
        <taxon>Archaea</taxon>
        <taxon>Methanobacteriati</taxon>
        <taxon>Methanobacteriota</taxon>
        <taxon>Stenosarchaea group</taxon>
        <taxon>Methanomicrobia</taxon>
        <taxon>Methanosarcinales</taxon>
        <taxon>Methanosarcinaceae</taxon>
        <taxon>Methanococcoides</taxon>
    </lineage>
</organism>
<feature type="coiled-coil region" evidence="1">
    <location>
        <begin position="842"/>
        <end position="869"/>
    </location>
</feature>
<evidence type="ECO:0000256" key="1">
    <source>
        <dbReference type="SAM" id="Coils"/>
    </source>
</evidence>
<feature type="coiled-coil region" evidence="1">
    <location>
        <begin position="1066"/>
        <end position="1093"/>
    </location>
</feature>
<dbReference type="PANTHER" id="PTHR41259">
    <property type="entry name" value="DOUBLE-STRAND BREAK REPAIR RAD50 ATPASE, PUTATIVE-RELATED"/>
    <property type="match status" value="1"/>
</dbReference>
<dbReference type="HOGENOM" id="CLU_006135_0_1_2"/>
<dbReference type="STRING" id="259564.Mbur_1259"/>
<dbReference type="GeneID" id="3998283"/>
<evidence type="ECO:0000256" key="2">
    <source>
        <dbReference type="SAM" id="Phobius"/>
    </source>
</evidence>
<dbReference type="AlphaFoldDB" id="Q12WJ6"/>
<evidence type="ECO:0000313" key="5">
    <source>
        <dbReference type="Proteomes" id="UP000001979"/>
    </source>
</evidence>
<feature type="coiled-coil region" evidence="1">
    <location>
        <begin position="182"/>
        <end position="233"/>
    </location>
</feature>
<feature type="domain" description="YhaN AAA" evidence="3">
    <location>
        <begin position="1"/>
        <end position="198"/>
    </location>
</feature>
<gene>
    <name evidence="4" type="ordered locus">Mbur_1259</name>
</gene>
<evidence type="ECO:0000259" key="3">
    <source>
        <dbReference type="Pfam" id="PF13514"/>
    </source>
</evidence>
<accession>Q12WJ6</accession>
<feature type="transmembrane region" description="Helical" evidence="2">
    <location>
        <begin position="591"/>
        <end position="611"/>
    </location>
</feature>
<feature type="coiled-coil region" evidence="1">
    <location>
        <begin position="385"/>
        <end position="412"/>
    </location>
</feature>
<keyword evidence="5" id="KW-1185">Reference proteome</keyword>
<feature type="coiled-coil region" evidence="1">
    <location>
        <begin position="912"/>
        <end position="1004"/>
    </location>
</feature>
<dbReference type="KEGG" id="mbu:Mbur_1259"/>
<keyword evidence="2" id="KW-0472">Membrane</keyword>
<keyword evidence="1" id="KW-0175">Coiled coil</keyword>
<dbReference type="Pfam" id="PF13514">
    <property type="entry name" value="AAA_27"/>
    <property type="match status" value="1"/>
</dbReference>
<keyword evidence="2" id="KW-1133">Transmembrane helix</keyword>
<dbReference type="Proteomes" id="UP000001979">
    <property type="component" value="Chromosome"/>
</dbReference>
<protein>
    <submittedName>
        <fullName evidence="4">ATPase domain-like membrane protein</fullName>
    </submittedName>
</protein>
<dbReference type="EMBL" id="CP000300">
    <property type="protein sequence ID" value="ABE52180.1"/>
    <property type="molecule type" value="Genomic_DNA"/>
</dbReference>
<name>Q12WJ6_METBU</name>
<feature type="transmembrane region" description="Helical" evidence="2">
    <location>
        <begin position="618"/>
        <end position="635"/>
    </location>
</feature>
<feature type="coiled-coil region" evidence="1">
    <location>
        <begin position="494"/>
        <end position="521"/>
    </location>
</feature>
<keyword evidence="2" id="KW-0812">Transmembrane</keyword>
<reference evidence="5" key="1">
    <citation type="journal article" date="2009" name="ISME J.">
        <title>The genome sequence of the psychrophilic archaeon, Methanococcoides burtonii: the role of genome evolution in cold adaptation.</title>
        <authorList>
            <person name="Allen M.A."/>
            <person name="Lauro F.M."/>
            <person name="Williams T.J."/>
            <person name="Burg D."/>
            <person name="Siddiqui K.S."/>
            <person name="De Francisci D."/>
            <person name="Chong K.W."/>
            <person name="Pilak O."/>
            <person name="Chew H.H."/>
            <person name="De Maere M.Z."/>
            <person name="Ting L."/>
            <person name="Katrib M."/>
            <person name="Ng C."/>
            <person name="Sowers K.R."/>
            <person name="Galperin M.Y."/>
            <person name="Anderson I.J."/>
            <person name="Ivanova N."/>
            <person name="Dalin E."/>
            <person name="Martinez M."/>
            <person name="Lapidus A."/>
            <person name="Hauser L."/>
            <person name="Land M."/>
            <person name="Thomas T."/>
            <person name="Cavicchioli R."/>
        </authorList>
    </citation>
    <scope>NUCLEOTIDE SEQUENCE [LARGE SCALE GENOMIC DNA]</scope>
    <source>
        <strain evidence="5">DSM 6242 / NBRC 107633 / OCM 468 / ACE-M</strain>
    </source>
</reference>